<comment type="caution">
    <text evidence="2">The sequence shown here is derived from an EMBL/GenBank/DDBJ whole genome shotgun (WGS) entry which is preliminary data.</text>
</comment>
<evidence type="ECO:0000313" key="3">
    <source>
        <dbReference type="Proteomes" id="UP000467700"/>
    </source>
</evidence>
<feature type="compositionally biased region" description="Basic and acidic residues" evidence="1">
    <location>
        <begin position="166"/>
        <end position="175"/>
    </location>
</feature>
<feature type="region of interest" description="Disordered" evidence="1">
    <location>
        <begin position="1"/>
        <end position="80"/>
    </location>
</feature>
<gene>
    <name evidence="2" type="ORF">AAE3_LOCUS115</name>
</gene>
<accession>A0A8S0XJ74</accession>
<feature type="region of interest" description="Disordered" evidence="1">
    <location>
        <begin position="102"/>
        <end position="185"/>
    </location>
</feature>
<sequence>MAAVALATSPASRLRTGTTTSSSTVVSEHRRRTGTLTTGPRMSTREKPTPHPPQHHRHLSPSSTDANSNTHLPPDLHLHLAQHVEHPPAETENWDDYFEERHSPRKTRHDEQHGSKHQQQREGRTKKNKQDGDGQVALGSGRAFESGGAPGAKTPGSELEFSSADGHGHGHEQQKKQPPVPATHAKGAALLSRIRSVKNWGRGMRRREGSTAPEVVVDEKDTMVASRRDQSSPMGSGGAGIAVVHDGRSCLAGRERTSMTWRPEDALGVEDEQNALEYHVVVEASGVCSPSEVHVWGVKTSWH</sequence>
<feature type="compositionally biased region" description="Basic and acidic residues" evidence="1">
    <location>
        <begin position="108"/>
        <end position="132"/>
    </location>
</feature>
<evidence type="ECO:0000313" key="2">
    <source>
        <dbReference type="EMBL" id="CAA7257454.1"/>
    </source>
</evidence>
<evidence type="ECO:0000256" key="1">
    <source>
        <dbReference type="SAM" id="MobiDB-lite"/>
    </source>
</evidence>
<dbReference type="Proteomes" id="UP000467700">
    <property type="component" value="Unassembled WGS sequence"/>
</dbReference>
<reference evidence="2 3" key="1">
    <citation type="submission" date="2020-01" db="EMBL/GenBank/DDBJ databases">
        <authorList>
            <person name="Gupta K D."/>
        </authorList>
    </citation>
    <scope>NUCLEOTIDE SEQUENCE [LARGE SCALE GENOMIC DNA]</scope>
</reference>
<name>A0A8S0XJ74_CYCAE</name>
<keyword evidence="3" id="KW-1185">Reference proteome</keyword>
<feature type="compositionally biased region" description="Low complexity" evidence="1">
    <location>
        <begin position="12"/>
        <end position="26"/>
    </location>
</feature>
<organism evidence="2 3">
    <name type="scientific">Cyclocybe aegerita</name>
    <name type="common">Black poplar mushroom</name>
    <name type="synonym">Agrocybe aegerita</name>
    <dbReference type="NCBI Taxonomy" id="1973307"/>
    <lineage>
        <taxon>Eukaryota</taxon>
        <taxon>Fungi</taxon>
        <taxon>Dikarya</taxon>
        <taxon>Basidiomycota</taxon>
        <taxon>Agaricomycotina</taxon>
        <taxon>Agaricomycetes</taxon>
        <taxon>Agaricomycetidae</taxon>
        <taxon>Agaricales</taxon>
        <taxon>Agaricineae</taxon>
        <taxon>Bolbitiaceae</taxon>
        <taxon>Cyclocybe</taxon>
    </lineage>
</organism>
<dbReference type="AlphaFoldDB" id="A0A8S0XJ74"/>
<feature type="compositionally biased region" description="Polar residues" evidence="1">
    <location>
        <begin position="60"/>
        <end position="71"/>
    </location>
</feature>
<dbReference type="EMBL" id="CACVBS010000001">
    <property type="protein sequence ID" value="CAA7257454.1"/>
    <property type="molecule type" value="Genomic_DNA"/>
</dbReference>
<protein>
    <submittedName>
        <fullName evidence="2">Uncharacterized protein</fullName>
    </submittedName>
</protein>
<proteinExistence type="predicted"/>